<protein>
    <recommendedName>
        <fullName evidence="4">EGF-like domain-containing protein</fullName>
    </recommendedName>
</protein>
<dbReference type="OrthoDB" id="10009301at2759"/>
<organism evidence="2 3">
    <name type="scientific">Triparma columacea</name>
    <dbReference type="NCBI Taxonomy" id="722753"/>
    <lineage>
        <taxon>Eukaryota</taxon>
        <taxon>Sar</taxon>
        <taxon>Stramenopiles</taxon>
        <taxon>Ochrophyta</taxon>
        <taxon>Bolidophyceae</taxon>
        <taxon>Parmales</taxon>
        <taxon>Triparmaceae</taxon>
        <taxon>Triparma</taxon>
    </lineage>
</organism>
<evidence type="ECO:0008006" key="4">
    <source>
        <dbReference type="Google" id="ProtNLM"/>
    </source>
</evidence>
<feature type="signal peptide" evidence="1">
    <location>
        <begin position="1"/>
        <end position="26"/>
    </location>
</feature>
<sequence length="430" mass="43341">MHSLRRLGKYLLGLSLLVGLAASSEASRLISVPADGRKLAVTLSGSSTGNCAVDGNCFSSLDYTNSEVCDFTMGSSGVLNIVSFDTENNYDKMTVGGVMYDGTDGPDGVTVSEGDVINWFSDYGVSKTGFEICVGAACVATDTSTDDGSDGNLYCINGGVVGGVAGGCTCTSCNPGFGGANCAVCATGYSGDDCSVAADCVGTSTSTDDGTDGNFYCVNGGSVSGTTGTCTCTGCDAGFSGESCQFVTHQISTLDEVMALDGITAPGDATIFAADTTYKCSDATCLAEGYIIVLQGLSGLSRCAEDGASCVLDGEESNICLAVQGTGGGKLTVRAFTFQNGSGSAGGGIYATGAVIDIMLCVFTNCQSTSSWSGGGAIYLASSSIINTYGTSFNNNVGTSGDDIYNYWATIIVHDTCPVPYSSVGAIEGK</sequence>
<evidence type="ECO:0000256" key="1">
    <source>
        <dbReference type="SAM" id="SignalP"/>
    </source>
</evidence>
<dbReference type="EMBL" id="BRYA01001469">
    <property type="protein sequence ID" value="GMI44113.1"/>
    <property type="molecule type" value="Genomic_DNA"/>
</dbReference>
<dbReference type="Proteomes" id="UP001165065">
    <property type="component" value="Unassembled WGS sequence"/>
</dbReference>
<evidence type="ECO:0000313" key="3">
    <source>
        <dbReference type="Proteomes" id="UP001165065"/>
    </source>
</evidence>
<evidence type="ECO:0000313" key="2">
    <source>
        <dbReference type="EMBL" id="GMI44113.1"/>
    </source>
</evidence>
<comment type="caution">
    <text evidence="2">The sequence shown here is derived from an EMBL/GenBank/DDBJ whole genome shotgun (WGS) entry which is preliminary data.</text>
</comment>
<keyword evidence="3" id="KW-1185">Reference proteome</keyword>
<keyword evidence="1" id="KW-0732">Signal</keyword>
<proteinExistence type="predicted"/>
<feature type="chain" id="PRO_5040939005" description="EGF-like domain-containing protein" evidence="1">
    <location>
        <begin position="27"/>
        <end position="430"/>
    </location>
</feature>
<name>A0A9W7LBV2_9STRA</name>
<gene>
    <name evidence="2" type="ORF">TrCOL_g9252</name>
</gene>
<accession>A0A9W7LBV2</accession>
<reference evidence="3" key="1">
    <citation type="journal article" date="2023" name="Commun. Biol.">
        <title>Genome analysis of Parmales, the sister group of diatoms, reveals the evolutionary specialization of diatoms from phago-mixotrophs to photoautotrophs.</title>
        <authorList>
            <person name="Ban H."/>
            <person name="Sato S."/>
            <person name="Yoshikawa S."/>
            <person name="Yamada K."/>
            <person name="Nakamura Y."/>
            <person name="Ichinomiya M."/>
            <person name="Sato N."/>
            <person name="Blanc-Mathieu R."/>
            <person name="Endo H."/>
            <person name="Kuwata A."/>
            <person name="Ogata H."/>
        </authorList>
    </citation>
    <scope>NUCLEOTIDE SEQUENCE [LARGE SCALE GENOMIC DNA]</scope>
</reference>
<dbReference type="AlphaFoldDB" id="A0A9W7LBV2"/>